<evidence type="ECO:0000313" key="3">
    <source>
        <dbReference type="Proteomes" id="UP000324222"/>
    </source>
</evidence>
<feature type="compositionally biased region" description="Polar residues" evidence="1">
    <location>
        <begin position="30"/>
        <end position="47"/>
    </location>
</feature>
<sequence length="61" mass="6577">MVASRRGSQTVSGLKLRRVATRRAAPRTPSHSIIDQGDPQSRSPQECSSREGHYAASSLGK</sequence>
<evidence type="ECO:0000313" key="2">
    <source>
        <dbReference type="EMBL" id="MPC12028.1"/>
    </source>
</evidence>
<keyword evidence="3" id="KW-1185">Reference proteome</keyword>
<reference evidence="2 3" key="1">
    <citation type="submission" date="2019-05" db="EMBL/GenBank/DDBJ databases">
        <title>Another draft genome of Portunus trituberculatus and its Hox gene families provides insights of decapod evolution.</title>
        <authorList>
            <person name="Jeong J.-H."/>
            <person name="Song I."/>
            <person name="Kim S."/>
            <person name="Choi T."/>
            <person name="Kim D."/>
            <person name="Ryu S."/>
            <person name="Kim W."/>
        </authorList>
    </citation>
    <scope>NUCLEOTIDE SEQUENCE [LARGE SCALE GENOMIC DNA]</scope>
    <source>
        <tissue evidence="2">Muscle</tissue>
    </source>
</reference>
<feature type="region of interest" description="Disordered" evidence="1">
    <location>
        <begin position="1"/>
        <end position="61"/>
    </location>
</feature>
<organism evidence="2 3">
    <name type="scientific">Portunus trituberculatus</name>
    <name type="common">Swimming crab</name>
    <name type="synonym">Neptunus trituberculatus</name>
    <dbReference type="NCBI Taxonomy" id="210409"/>
    <lineage>
        <taxon>Eukaryota</taxon>
        <taxon>Metazoa</taxon>
        <taxon>Ecdysozoa</taxon>
        <taxon>Arthropoda</taxon>
        <taxon>Crustacea</taxon>
        <taxon>Multicrustacea</taxon>
        <taxon>Malacostraca</taxon>
        <taxon>Eumalacostraca</taxon>
        <taxon>Eucarida</taxon>
        <taxon>Decapoda</taxon>
        <taxon>Pleocyemata</taxon>
        <taxon>Brachyura</taxon>
        <taxon>Eubrachyura</taxon>
        <taxon>Portunoidea</taxon>
        <taxon>Portunidae</taxon>
        <taxon>Portuninae</taxon>
        <taxon>Portunus</taxon>
    </lineage>
</organism>
<name>A0A5B7CSE1_PORTR</name>
<accession>A0A5B7CSE1</accession>
<comment type="caution">
    <text evidence="2">The sequence shown here is derived from an EMBL/GenBank/DDBJ whole genome shotgun (WGS) entry which is preliminary data.</text>
</comment>
<gene>
    <name evidence="2" type="ORF">E2C01_004705</name>
</gene>
<dbReference type="EMBL" id="VSRR010000194">
    <property type="protein sequence ID" value="MPC12028.1"/>
    <property type="molecule type" value="Genomic_DNA"/>
</dbReference>
<proteinExistence type="predicted"/>
<dbReference type="AlphaFoldDB" id="A0A5B7CSE1"/>
<dbReference type="Proteomes" id="UP000324222">
    <property type="component" value="Unassembled WGS sequence"/>
</dbReference>
<evidence type="ECO:0000256" key="1">
    <source>
        <dbReference type="SAM" id="MobiDB-lite"/>
    </source>
</evidence>
<feature type="compositionally biased region" description="Polar residues" evidence="1">
    <location>
        <begin position="1"/>
        <end position="12"/>
    </location>
</feature>
<feature type="compositionally biased region" description="Basic residues" evidence="1">
    <location>
        <begin position="15"/>
        <end position="25"/>
    </location>
</feature>
<protein>
    <submittedName>
        <fullName evidence="2">Uncharacterized protein</fullName>
    </submittedName>
</protein>